<gene>
    <name evidence="2" type="ORF">Tci_893836</name>
</gene>
<dbReference type="EMBL" id="BKCJ011332804">
    <property type="protein sequence ID" value="GFD21867.1"/>
    <property type="molecule type" value="Genomic_DNA"/>
</dbReference>
<comment type="caution">
    <text evidence="2">The sequence shown here is derived from an EMBL/GenBank/DDBJ whole genome shotgun (WGS) entry which is preliminary data.</text>
</comment>
<dbReference type="AlphaFoldDB" id="A0A699UH94"/>
<sequence length="179" mass="18718">RHKLPKQLAVGPKGHRPVQKQAQLRPHVGDVVGAGQRHHAAQQHHHPGGHAGQHPHILGEHVARDAVDFLFPFIQQGQLQGRGAQVFGPAWQTLHDEGRHIAGPRRTAKRAGRVGAAEAQGFALQQPVAGVEVGAEGQHVAPGAVVVAAQRLGGERDKLAARVGGAAAFGLPARGRAGP</sequence>
<organism evidence="2">
    <name type="scientific">Tanacetum cinerariifolium</name>
    <name type="common">Dalmatian daisy</name>
    <name type="synonym">Chrysanthemum cinerariifolium</name>
    <dbReference type="NCBI Taxonomy" id="118510"/>
    <lineage>
        <taxon>Eukaryota</taxon>
        <taxon>Viridiplantae</taxon>
        <taxon>Streptophyta</taxon>
        <taxon>Embryophyta</taxon>
        <taxon>Tracheophyta</taxon>
        <taxon>Spermatophyta</taxon>
        <taxon>Magnoliopsida</taxon>
        <taxon>eudicotyledons</taxon>
        <taxon>Gunneridae</taxon>
        <taxon>Pentapetalae</taxon>
        <taxon>asterids</taxon>
        <taxon>campanulids</taxon>
        <taxon>Asterales</taxon>
        <taxon>Asteraceae</taxon>
        <taxon>Asteroideae</taxon>
        <taxon>Anthemideae</taxon>
        <taxon>Anthemidinae</taxon>
        <taxon>Tanacetum</taxon>
    </lineage>
</organism>
<name>A0A699UH94_TANCI</name>
<protein>
    <submittedName>
        <fullName evidence="2">Uncharacterized protein</fullName>
    </submittedName>
</protein>
<accession>A0A699UH94</accession>
<feature type="non-terminal residue" evidence="2">
    <location>
        <position position="1"/>
    </location>
</feature>
<evidence type="ECO:0000256" key="1">
    <source>
        <dbReference type="SAM" id="MobiDB-lite"/>
    </source>
</evidence>
<feature type="region of interest" description="Disordered" evidence="1">
    <location>
        <begin position="1"/>
        <end position="55"/>
    </location>
</feature>
<proteinExistence type="predicted"/>
<reference evidence="2" key="1">
    <citation type="journal article" date="2019" name="Sci. Rep.">
        <title>Draft genome of Tanacetum cinerariifolium, the natural source of mosquito coil.</title>
        <authorList>
            <person name="Yamashiro T."/>
            <person name="Shiraishi A."/>
            <person name="Satake H."/>
            <person name="Nakayama K."/>
        </authorList>
    </citation>
    <scope>NUCLEOTIDE SEQUENCE</scope>
</reference>
<evidence type="ECO:0000313" key="2">
    <source>
        <dbReference type="EMBL" id="GFD21867.1"/>
    </source>
</evidence>
<feature type="compositionally biased region" description="Basic residues" evidence="1">
    <location>
        <begin position="36"/>
        <end position="48"/>
    </location>
</feature>